<dbReference type="GO" id="GO:0007129">
    <property type="term" value="P:homologous chromosome pairing at meiosis"/>
    <property type="evidence" value="ECO:0007669"/>
    <property type="project" value="TreeGrafter"/>
</dbReference>
<accession>A0A811L981</accession>
<evidence type="ECO:0000256" key="1">
    <source>
        <dbReference type="ARBA" id="ARBA00023254"/>
    </source>
</evidence>
<feature type="region of interest" description="Disordered" evidence="2">
    <location>
        <begin position="217"/>
        <end position="241"/>
    </location>
</feature>
<dbReference type="OrthoDB" id="2535391at2759"/>
<dbReference type="PANTHER" id="PTHR22663:SF17">
    <property type="entry name" value="RING FINGER PROTEIN NARYA-RELATED"/>
    <property type="match status" value="1"/>
</dbReference>
<dbReference type="EMBL" id="CAJFDH010000005">
    <property type="protein sequence ID" value="CAD5223684.1"/>
    <property type="molecule type" value="Genomic_DNA"/>
</dbReference>
<keyword evidence="1" id="KW-0469">Meiosis</keyword>
<evidence type="ECO:0000313" key="3">
    <source>
        <dbReference type="EMBL" id="CAD5223684.1"/>
    </source>
</evidence>
<protein>
    <recommendedName>
        <fullName evidence="5">RING-type domain-containing protein</fullName>
    </recommendedName>
</protein>
<evidence type="ECO:0008006" key="5">
    <source>
        <dbReference type="Google" id="ProtNLM"/>
    </source>
</evidence>
<comment type="caution">
    <text evidence="3">The sequence shown here is derived from an EMBL/GenBank/DDBJ whole genome shotgun (WGS) entry which is preliminary data.</text>
</comment>
<dbReference type="Proteomes" id="UP000614601">
    <property type="component" value="Unassembled WGS sequence"/>
</dbReference>
<name>A0A811L981_9BILA</name>
<dbReference type="GO" id="GO:0016925">
    <property type="term" value="P:protein sumoylation"/>
    <property type="evidence" value="ECO:0007669"/>
    <property type="project" value="TreeGrafter"/>
</dbReference>
<gene>
    <name evidence="3" type="ORF">BOKJ2_LOCUS10454</name>
</gene>
<organism evidence="3 4">
    <name type="scientific">Bursaphelenchus okinawaensis</name>
    <dbReference type="NCBI Taxonomy" id="465554"/>
    <lineage>
        <taxon>Eukaryota</taxon>
        <taxon>Metazoa</taxon>
        <taxon>Ecdysozoa</taxon>
        <taxon>Nematoda</taxon>
        <taxon>Chromadorea</taxon>
        <taxon>Rhabditida</taxon>
        <taxon>Tylenchina</taxon>
        <taxon>Tylenchomorpha</taxon>
        <taxon>Aphelenchoidea</taxon>
        <taxon>Aphelenchoididae</taxon>
        <taxon>Bursaphelenchus</taxon>
    </lineage>
</organism>
<dbReference type="AlphaFoldDB" id="A0A811L981"/>
<dbReference type="EMBL" id="CAJFCW020000005">
    <property type="protein sequence ID" value="CAG9118479.1"/>
    <property type="molecule type" value="Genomic_DNA"/>
</dbReference>
<evidence type="ECO:0000256" key="2">
    <source>
        <dbReference type="SAM" id="MobiDB-lite"/>
    </source>
</evidence>
<dbReference type="PANTHER" id="PTHR22663">
    <property type="entry name" value="RING FINGER PROTEIN NARYA-RELATED"/>
    <property type="match status" value="1"/>
</dbReference>
<feature type="compositionally biased region" description="Polar residues" evidence="2">
    <location>
        <begin position="217"/>
        <end position="232"/>
    </location>
</feature>
<dbReference type="Proteomes" id="UP000783686">
    <property type="component" value="Unassembled WGS sequence"/>
</dbReference>
<proteinExistence type="predicted"/>
<dbReference type="InterPro" id="IPR042123">
    <property type="entry name" value="Zip3/RNF212-like"/>
</dbReference>
<sequence length="275" mass="30289">MPSTNTSYFVASCGHIACHACVGKGLMNICYLCKKSGKITRLTSNMDEKVKRYFMDPTSMINKMISDATNTSAKKRQRDARVDMENKGLISEVEKLNAQLALKTTELENMRANSTVCDISIESKRNSSMILPETTHKTPQKLSESFTSTPLKAPERYATTPKNTERFVTTPTNGERFATTPKTGERYSDLGSVNRALKRAHFTPKNEGTLDEVNLSTQSVRSNLSRTSANSSGGSGIDLRFPNKKKTKKTLAQVLSATSIDKHVFNTGSAINKST</sequence>
<keyword evidence="4" id="KW-1185">Reference proteome</keyword>
<reference evidence="3" key="1">
    <citation type="submission" date="2020-09" db="EMBL/GenBank/DDBJ databases">
        <authorList>
            <person name="Kikuchi T."/>
        </authorList>
    </citation>
    <scope>NUCLEOTIDE SEQUENCE</scope>
    <source>
        <strain evidence="3">SH1</strain>
    </source>
</reference>
<dbReference type="GO" id="GO:0007131">
    <property type="term" value="P:reciprocal meiotic recombination"/>
    <property type="evidence" value="ECO:0007669"/>
    <property type="project" value="InterPro"/>
</dbReference>
<evidence type="ECO:0000313" key="4">
    <source>
        <dbReference type="Proteomes" id="UP000614601"/>
    </source>
</evidence>
<dbReference type="GO" id="GO:0019789">
    <property type="term" value="F:SUMO transferase activity"/>
    <property type="evidence" value="ECO:0007669"/>
    <property type="project" value="InterPro"/>
</dbReference>
<dbReference type="GO" id="GO:0000795">
    <property type="term" value="C:synaptonemal complex"/>
    <property type="evidence" value="ECO:0007669"/>
    <property type="project" value="InterPro"/>
</dbReference>